<evidence type="ECO:0000256" key="5">
    <source>
        <dbReference type="ARBA" id="ARBA00022989"/>
    </source>
</evidence>
<keyword evidence="10" id="KW-1185">Reference proteome</keyword>
<dbReference type="RefSeq" id="WP_012505578.1">
    <property type="nucleotide sequence ID" value="NC_011059.1"/>
</dbReference>
<dbReference type="InterPro" id="IPR050746">
    <property type="entry name" value="DAACS"/>
</dbReference>
<dbReference type="KEGG" id="paa:Paes_1002"/>
<reference evidence="9" key="1">
    <citation type="submission" date="2008-06" db="EMBL/GenBank/DDBJ databases">
        <title>Complete sequence of chromosome of Prosthecochloris aestuarii DSM 271.</title>
        <authorList>
            <consortium name="US DOE Joint Genome Institute"/>
            <person name="Lucas S."/>
            <person name="Copeland A."/>
            <person name="Lapidus A."/>
            <person name="Glavina del Rio T."/>
            <person name="Dalin E."/>
            <person name="Tice H."/>
            <person name="Bruce D."/>
            <person name="Goodwin L."/>
            <person name="Pitluck S."/>
            <person name="Schmutz J."/>
            <person name="Larimer F."/>
            <person name="Land M."/>
            <person name="Hauser L."/>
            <person name="Kyrpides N."/>
            <person name="Anderson I."/>
            <person name="Liu Z."/>
            <person name="Li T."/>
            <person name="Zhao F."/>
            <person name="Overmann J."/>
            <person name="Bryant D.A."/>
            <person name="Richardson P."/>
        </authorList>
    </citation>
    <scope>NUCLEOTIDE SEQUENCE [LARGE SCALE GENOMIC DNA]</scope>
    <source>
        <strain evidence="9">DSM 271</strain>
    </source>
</reference>
<evidence type="ECO:0000256" key="2">
    <source>
        <dbReference type="ARBA" id="ARBA00022448"/>
    </source>
</evidence>
<name>B4S7K4_PROA2</name>
<evidence type="ECO:0000313" key="9">
    <source>
        <dbReference type="EMBL" id="ACF46041.1"/>
    </source>
</evidence>
<dbReference type="Pfam" id="PF00375">
    <property type="entry name" value="SDF"/>
    <property type="match status" value="1"/>
</dbReference>
<organism evidence="9 10">
    <name type="scientific">Prosthecochloris aestuarii (strain DSM 271 / SK 413)</name>
    <dbReference type="NCBI Taxonomy" id="290512"/>
    <lineage>
        <taxon>Bacteria</taxon>
        <taxon>Pseudomonadati</taxon>
        <taxon>Chlorobiota</taxon>
        <taxon>Chlorobiia</taxon>
        <taxon>Chlorobiales</taxon>
        <taxon>Chlorobiaceae</taxon>
        <taxon>Prosthecochloris</taxon>
    </lineage>
</organism>
<keyword evidence="5 8" id="KW-1133">Transmembrane helix</keyword>
<dbReference type="GO" id="GO:0005313">
    <property type="term" value="F:L-glutamate transmembrane transporter activity"/>
    <property type="evidence" value="ECO:0007669"/>
    <property type="project" value="TreeGrafter"/>
</dbReference>
<dbReference type="EMBL" id="CP001108">
    <property type="protein sequence ID" value="ACF46041.1"/>
    <property type="molecule type" value="Genomic_DNA"/>
</dbReference>
<keyword evidence="6 8" id="KW-0472">Membrane</keyword>
<evidence type="ECO:0000256" key="4">
    <source>
        <dbReference type="ARBA" id="ARBA00022847"/>
    </source>
</evidence>
<feature type="transmembrane region" description="Helical" evidence="8">
    <location>
        <begin position="37"/>
        <end position="56"/>
    </location>
</feature>
<dbReference type="PROSITE" id="PS00714">
    <property type="entry name" value="NA_DICARBOXYL_SYMP_2"/>
    <property type="match status" value="1"/>
</dbReference>
<dbReference type="GO" id="GO:0005886">
    <property type="term" value="C:plasma membrane"/>
    <property type="evidence" value="ECO:0007669"/>
    <property type="project" value="TreeGrafter"/>
</dbReference>
<gene>
    <name evidence="9" type="ordered locus">Paes_1002</name>
</gene>
<feature type="transmembrane region" description="Helical" evidence="8">
    <location>
        <begin position="240"/>
        <end position="261"/>
    </location>
</feature>
<dbReference type="PRINTS" id="PR00173">
    <property type="entry name" value="EDTRNSPORT"/>
</dbReference>
<feature type="transmembrane region" description="Helical" evidence="8">
    <location>
        <begin position="164"/>
        <end position="181"/>
    </location>
</feature>
<feature type="transmembrane region" description="Helical" evidence="8">
    <location>
        <begin position="77"/>
        <end position="96"/>
    </location>
</feature>
<dbReference type="Proteomes" id="UP000002725">
    <property type="component" value="Chromosome"/>
</dbReference>
<accession>B4S7K4</accession>
<dbReference type="eggNOG" id="COG1301">
    <property type="taxonomic scope" value="Bacteria"/>
</dbReference>
<evidence type="ECO:0000256" key="3">
    <source>
        <dbReference type="ARBA" id="ARBA00022692"/>
    </source>
</evidence>
<dbReference type="HOGENOM" id="CLU_019375_3_2_10"/>
<keyword evidence="3 8" id="KW-0812">Transmembrane</keyword>
<proteinExistence type="predicted"/>
<dbReference type="AlphaFoldDB" id="B4S7K4"/>
<evidence type="ECO:0000256" key="8">
    <source>
        <dbReference type="SAM" id="Phobius"/>
    </source>
</evidence>
<feature type="transmembrane region" description="Helical" evidence="8">
    <location>
        <begin position="202"/>
        <end position="220"/>
    </location>
</feature>
<feature type="transmembrane region" description="Helical" evidence="8">
    <location>
        <begin position="352"/>
        <end position="379"/>
    </location>
</feature>
<dbReference type="InterPro" id="IPR001991">
    <property type="entry name" value="Na-dicarboxylate_symporter"/>
</dbReference>
<dbReference type="InterPro" id="IPR036458">
    <property type="entry name" value="Na:dicarbo_symporter_sf"/>
</dbReference>
<protein>
    <submittedName>
        <fullName evidence="9">Sodium:dicarboxylate symporter</fullName>
    </submittedName>
</protein>
<evidence type="ECO:0000313" key="10">
    <source>
        <dbReference type="Proteomes" id="UP000002725"/>
    </source>
</evidence>
<evidence type="ECO:0000256" key="7">
    <source>
        <dbReference type="ARBA" id="ARBA00023180"/>
    </source>
</evidence>
<dbReference type="InterPro" id="IPR018107">
    <property type="entry name" value="Na-dicarboxylate_symporter_CS"/>
</dbReference>
<dbReference type="Gene3D" id="1.10.3860.10">
    <property type="entry name" value="Sodium:dicarboxylate symporter"/>
    <property type="match status" value="1"/>
</dbReference>
<keyword evidence="2" id="KW-0813">Transport</keyword>
<dbReference type="PANTHER" id="PTHR11958">
    <property type="entry name" value="SODIUM/DICARBOXYLATE SYMPORTER-RELATED"/>
    <property type="match status" value="1"/>
</dbReference>
<evidence type="ECO:0000256" key="6">
    <source>
        <dbReference type="ARBA" id="ARBA00023136"/>
    </source>
</evidence>
<dbReference type="PANTHER" id="PTHR11958:SF63">
    <property type="entry name" value="AMINO ACID TRANSPORTER"/>
    <property type="match status" value="1"/>
</dbReference>
<sequence length="432" mass="45519">MQNNKLLIGILAGILSGTLIGGFFPAVGNEISFIGDLFIRTLSMLVMPLIIAAMITGISRLGDIRKLGSLGRVTISYYLGTTAVAVITGITLVVLLQPGNPGIATPPTEPPSAITATHNESLMDEAPQTRRAQEEERTIQGLLKEVITGLVPSNLFKAMAENDILPIIVFSLLLGGVLTTMGEQGRPVLDFFVSLNEAVMKIIHLIMYTAPVGIGALIAGRLSSAGGFNGFIPELMRLGSYSLTVIAGLMIHSIIVLPLLLKFIGRTPPGRFAANTSPALLTAFSTASSSATLPVTMECAEEKNNVSARTAGFTLPLGATINMDGTALYEAVAVIFIAQMNGIILTGPELGIVFLTATLAAIGAAGIPEAGLVTMVLVLKAVNLPVEGISLILAIDWFLDRCRTMVNVWGDSVGAKVIDRYLNGKTSQHLNR</sequence>
<evidence type="ECO:0000256" key="1">
    <source>
        <dbReference type="ARBA" id="ARBA00004141"/>
    </source>
</evidence>
<comment type="subcellular location">
    <subcellularLocation>
        <location evidence="1">Membrane</location>
        <topology evidence="1">Multi-pass membrane protein</topology>
    </subcellularLocation>
</comment>
<dbReference type="GO" id="GO:0015501">
    <property type="term" value="F:glutamate:sodium symporter activity"/>
    <property type="evidence" value="ECO:0007669"/>
    <property type="project" value="TreeGrafter"/>
</dbReference>
<dbReference type="SUPFAM" id="SSF118215">
    <property type="entry name" value="Proton glutamate symport protein"/>
    <property type="match status" value="1"/>
</dbReference>
<dbReference type="GO" id="GO:0015175">
    <property type="term" value="F:neutral L-amino acid transmembrane transporter activity"/>
    <property type="evidence" value="ECO:0007669"/>
    <property type="project" value="TreeGrafter"/>
</dbReference>
<feature type="transmembrane region" description="Helical" evidence="8">
    <location>
        <begin position="7"/>
        <end position="25"/>
    </location>
</feature>
<keyword evidence="7" id="KW-0325">Glycoprotein</keyword>
<dbReference type="STRING" id="290512.Paes_1002"/>
<keyword evidence="4" id="KW-0769">Symport</keyword>